<dbReference type="PROSITE" id="PS50928">
    <property type="entry name" value="ABC_TM1"/>
    <property type="match status" value="1"/>
</dbReference>
<dbReference type="GO" id="GO:0005886">
    <property type="term" value="C:plasma membrane"/>
    <property type="evidence" value="ECO:0007669"/>
    <property type="project" value="UniProtKB-SubCell"/>
</dbReference>
<organism evidence="9">
    <name type="scientific">marine sediment metagenome</name>
    <dbReference type="NCBI Taxonomy" id="412755"/>
    <lineage>
        <taxon>unclassified sequences</taxon>
        <taxon>metagenomes</taxon>
        <taxon>ecological metagenomes</taxon>
    </lineage>
</organism>
<accession>X0ZEC7</accession>
<dbReference type="PANTHER" id="PTHR43744:SF4">
    <property type="entry name" value="OSMOPROTECTIVE COMPOUNDS UPTAKE PERMEASE PROTEIN GGTD"/>
    <property type="match status" value="1"/>
</dbReference>
<dbReference type="AlphaFoldDB" id="X0ZEC7"/>
<evidence type="ECO:0000256" key="2">
    <source>
        <dbReference type="ARBA" id="ARBA00022448"/>
    </source>
</evidence>
<evidence type="ECO:0000256" key="6">
    <source>
        <dbReference type="ARBA" id="ARBA00023136"/>
    </source>
</evidence>
<dbReference type="GO" id="GO:0055085">
    <property type="term" value="P:transmembrane transport"/>
    <property type="evidence" value="ECO:0007669"/>
    <property type="project" value="InterPro"/>
</dbReference>
<sequence length="286" mass="31889">MNKKITRLFSRPLLHIVVIFISLMWLMPSVGLLITSFRVRNDVLSSGWWTVFQHPFEFTQYSLENYVQVITASGLGRAFLNSLIITIPSTIIPIMIAAFAAYAFARMEFPGRQVIFVIVVGLLVVPIQMTLIPILRVYNRLGLSGTFIGIWLAHTGYGLPFAVYLLRNFFGALPKDIFESAFLDGASHSTAFFKLALPLSVPALASLAIFQFLWVWNDLLVALIYLGGTEKVAPLTLRLSSLVNSLGQNWHLLTAAAFISMILPLIIFFSLQRYFVRGILAGSVKG</sequence>
<comment type="subcellular location">
    <subcellularLocation>
        <location evidence="1">Cell membrane</location>
        <topology evidence="1">Multi-pass membrane protein</topology>
    </subcellularLocation>
</comment>
<name>X0ZEC7_9ZZZZ</name>
<proteinExistence type="predicted"/>
<comment type="caution">
    <text evidence="9">The sequence shown here is derived from an EMBL/GenBank/DDBJ whole genome shotgun (WGS) entry which is preliminary data.</text>
</comment>
<keyword evidence="3" id="KW-1003">Cell membrane</keyword>
<dbReference type="PANTHER" id="PTHR43744">
    <property type="entry name" value="ABC TRANSPORTER PERMEASE PROTEIN MG189-RELATED-RELATED"/>
    <property type="match status" value="1"/>
</dbReference>
<reference evidence="9" key="1">
    <citation type="journal article" date="2014" name="Front. Microbiol.">
        <title>High frequency of phylogenetically diverse reductive dehalogenase-homologous genes in deep subseafloor sedimentary metagenomes.</title>
        <authorList>
            <person name="Kawai M."/>
            <person name="Futagami T."/>
            <person name="Toyoda A."/>
            <person name="Takaki Y."/>
            <person name="Nishi S."/>
            <person name="Hori S."/>
            <person name="Arai W."/>
            <person name="Tsubouchi T."/>
            <person name="Morono Y."/>
            <person name="Uchiyama I."/>
            <person name="Ito T."/>
            <person name="Fujiyama A."/>
            <person name="Inagaki F."/>
            <person name="Takami H."/>
        </authorList>
    </citation>
    <scope>NUCLEOTIDE SEQUENCE</scope>
    <source>
        <strain evidence="9">Expedition CK06-06</strain>
    </source>
</reference>
<evidence type="ECO:0000313" key="9">
    <source>
        <dbReference type="EMBL" id="GAG67649.1"/>
    </source>
</evidence>
<keyword evidence="5 7" id="KW-1133">Transmembrane helix</keyword>
<evidence type="ECO:0000256" key="4">
    <source>
        <dbReference type="ARBA" id="ARBA00022692"/>
    </source>
</evidence>
<dbReference type="EMBL" id="BART01000209">
    <property type="protein sequence ID" value="GAG67649.1"/>
    <property type="molecule type" value="Genomic_DNA"/>
</dbReference>
<dbReference type="InterPro" id="IPR000515">
    <property type="entry name" value="MetI-like"/>
</dbReference>
<feature type="transmembrane region" description="Helical" evidence="7">
    <location>
        <begin position="114"/>
        <end position="135"/>
    </location>
</feature>
<feature type="transmembrane region" description="Helical" evidence="7">
    <location>
        <begin position="12"/>
        <end position="34"/>
    </location>
</feature>
<feature type="transmembrane region" description="Helical" evidence="7">
    <location>
        <begin position="83"/>
        <end position="105"/>
    </location>
</feature>
<protein>
    <recommendedName>
        <fullName evidence="8">ABC transmembrane type-1 domain-containing protein</fullName>
    </recommendedName>
</protein>
<feature type="transmembrane region" description="Helical" evidence="7">
    <location>
        <begin position="147"/>
        <end position="170"/>
    </location>
</feature>
<gene>
    <name evidence="9" type="ORF">S01H4_01210</name>
</gene>
<evidence type="ECO:0000256" key="1">
    <source>
        <dbReference type="ARBA" id="ARBA00004651"/>
    </source>
</evidence>
<keyword evidence="2" id="KW-0813">Transport</keyword>
<dbReference type="Gene3D" id="1.10.3720.10">
    <property type="entry name" value="MetI-like"/>
    <property type="match status" value="1"/>
</dbReference>
<evidence type="ECO:0000259" key="8">
    <source>
        <dbReference type="PROSITE" id="PS50928"/>
    </source>
</evidence>
<evidence type="ECO:0000256" key="3">
    <source>
        <dbReference type="ARBA" id="ARBA00022475"/>
    </source>
</evidence>
<dbReference type="InterPro" id="IPR035906">
    <property type="entry name" value="MetI-like_sf"/>
</dbReference>
<feature type="transmembrane region" description="Helical" evidence="7">
    <location>
        <begin position="250"/>
        <end position="271"/>
    </location>
</feature>
<feature type="domain" description="ABC transmembrane type-1" evidence="8">
    <location>
        <begin position="79"/>
        <end position="271"/>
    </location>
</feature>
<keyword evidence="4 7" id="KW-0812">Transmembrane</keyword>
<dbReference type="Pfam" id="PF00528">
    <property type="entry name" value="BPD_transp_1"/>
    <property type="match status" value="1"/>
</dbReference>
<dbReference type="SUPFAM" id="SSF161098">
    <property type="entry name" value="MetI-like"/>
    <property type="match status" value="1"/>
</dbReference>
<evidence type="ECO:0000256" key="5">
    <source>
        <dbReference type="ARBA" id="ARBA00022989"/>
    </source>
</evidence>
<evidence type="ECO:0000256" key="7">
    <source>
        <dbReference type="SAM" id="Phobius"/>
    </source>
</evidence>
<keyword evidence="6 7" id="KW-0472">Membrane</keyword>
<feature type="transmembrane region" description="Helical" evidence="7">
    <location>
        <begin position="191"/>
        <end position="216"/>
    </location>
</feature>
<dbReference type="CDD" id="cd06261">
    <property type="entry name" value="TM_PBP2"/>
    <property type="match status" value="1"/>
</dbReference>